<sequence>MTHNKIEIGCDRSGGPNPKKNPSKTVTSRKLDCAFRLYTRKYLKSTTLTIKVKNPEHRHDANKNIMAHPAFRKLNEQETTQIAQIYESLLITRKIRAQLCSQRESDRPVILQDIYNQFKKIKKDKL</sequence>
<accession>A0A9Q3CFH0</accession>
<comment type="caution">
    <text evidence="2">The sequence shown here is derived from an EMBL/GenBank/DDBJ whole genome shotgun (WGS) entry which is preliminary data.</text>
</comment>
<gene>
    <name evidence="2" type="ORF">O181_022794</name>
</gene>
<feature type="compositionally biased region" description="Basic and acidic residues" evidence="1">
    <location>
        <begin position="1"/>
        <end position="10"/>
    </location>
</feature>
<evidence type="ECO:0000313" key="3">
    <source>
        <dbReference type="Proteomes" id="UP000765509"/>
    </source>
</evidence>
<dbReference type="Proteomes" id="UP000765509">
    <property type="component" value="Unassembled WGS sequence"/>
</dbReference>
<dbReference type="AlphaFoldDB" id="A0A9Q3CFH0"/>
<organism evidence="2 3">
    <name type="scientific">Austropuccinia psidii MF-1</name>
    <dbReference type="NCBI Taxonomy" id="1389203"/>
    <lineage>
        <taxon>Eukaryota</taxon>
        <taxon>Fungi</taxon>
        <taxon>Dikarya</taxon>
        <taxon>Basidiomycota</taxon>
        <taxon>Pucciniomycotina</taxon>
        <taxon>Pucciniomycetes</taxon>
        <taxon>Pucciniales</taxon>
        <taxon>Sphaerophragmiaceae</taxon>
        <taxon>Austropuccinia</taxon>
    </lineage>
</organism>
<dbReference type="EMBL" id="AVOT02007068">
    <property type="protein sequence ID" value="MBW0483079.1"/>
    <property type="molecule type" value="Genomic_DNA"/>
</dbReference>
<dbReference type="OrthoDB" id="3356549at2759"/>
<evidence type="ECO:0000313" key="2">
    <source>
        <dbReference type="EMBL" id="MBW0483079.1"/>
    </source>
</evidence>
<feature type="region of interest" description="Disordered" evidence="1">
    <location>
        <begin position="1"/>
        <end position="26"/>
    </location>
</feature>
<protein>
    <recommendedName>
        <fullName evidence="4">FAR1 domain-containing protein</fullName>
    </recommendedName>
</protein>
<proteinExistence type="predicted"/>
<name>A0A9Q3CFH0_9BASI</name>
<evidence type="ECO:0008006" key="4">
    <source>
        <dbReference type="Google" id="ProtNLM"/>
    </source>
</evidence>
<keyword evidence="3" id="KW-1185">Reference proteome</keyword>
<evidence type="ECO:0000256" key="1">
    <source>
        <dbReference type="SAM" id="MobiDB-lite"/>
    </source>
</evidence>
<reference evidence="2" key="1">
    <citation type="submission" date="2021-03" db="EMBL/GenBank/DDBJ databases">
        <title>Draft genome sequence of rust myrtle Austropuccinia psidii MF-1, a brazilian biotype.</title>
        <authorList>
            <person name="Quecine M.C."/>
            <person name="Pachon D.M.R."/>
            <person name="Bonatelli M.L."/>
            <person name="Correr F.H."/>
            <person name="Franceschini L.M."/>
            <person name="Leite T.F."/>
            <person name="Margarido G.R.A."/>
            <person name="Almeida C.A."/>
            <person name="Ferrarezi J.A."/>
            <person name="Labate C.A."/>
        </authorList>
    </citation>
    <scope>NUCLEOTIDE SEQUENCE</scope>
    <source>
        <strain evidence="2">MF-1</strain>
    </source>
</reference>